<dbReference type="GO" id="GO:0004140">
    <property type="term" value="F:dephospho-CoA kinase activity"/>
    <property type="evidence" value="ECO:0007669"/>
    <property type="project" value="UniProtKB-UniRule"/>
</dbReference>
<evidence type="ECO:0000256" key="3">
    <source>
        <dbReference type="ARBA" id="ARBA00022679"/>
    </source>
</evidence>
<dbReference type="GO" id="GO:0005737">
    <property type="term" value="C:cytoplasm"/>
    <property type="evidence" value="ECO:0007669"/>
    <property type="project" value="UniProtKB-SubCell"/>
</dbReference>
<keyword evidence="2 8" id="KW-0963">Cytoplasm</keyword>
<keyword evidence="4 8" id="KW-0547">Nucleotide-binding</keyword>
<evidence type="ECO:0000256" key="7">
    <source>
        <dbReference type="ARBA" id="ARBA00022993"/>
    </source>
</evidence>
<dbReference type="Pfam" id="PF01121">
    <property type="entry name" value="CoaE"/>
    <property type="match status" value="1"/>
</dbReference>
<comment type="function">
    <text evidence="8">Catalyzes the phosphorylation of the 3'-hydroxyl group of dephosphocoenzyme A to form coenzyme A.</text>
</comment>
<dbReference type="RefSeq" id="WP_214170205.1">
    <property type="nucleotide sequence ID" value="NZ_JAHCVJ010000001.1"/>
</dbReference>
<evidence type="ECO:0000256" key="5">
    <source>
        <dbReference type="ARBA" id="ARBA00022777"/>
    </source>
</evidence>
<dbReference type="InterPro" id="IPR027417">
    <property type="entry name" value="P-loop_NTPase"/>
</dbReference>
<gene>
    <name evidence="8 10" type="primary">coaE</name>
    <name evidence="10" type="ORF">KI809_04050</name>
</gene>
<dbReference type="SUPFAM" id="SSF52540">
    <property type="entry name" value="P-loop containing nucleoside triphosphate hydrolases"/>
    <property type="match status" value="1"/>
</dbReference>
<name>A0AAW4KZW3_9BACT</name>
<comment type="pathway">
    <text evidence="8">Cofactor biosynthesis; coenzyme A biosynthesis; CoA from (R)-pantothenate: step 5/5.</text>
</comment>
<sequence length="203" mass="22277">MRIIGLTGGIASGKSSVARLLEQLGASVVDADQLARDAVMPGTPAYLAIVELFGSEIVHADGYIDRERLGRIVFSDSGARKRLEAVVHPAIKDLAEERLSALRNAGDGVAVYMAPLLVEAGAVDRVDEVWVVYLDSTSQLERLMQRDHLSREAAQQRIASQLPMEEKRKYGKIVINNSGPWEETERQVREVWQREVVAAGTGN</sequence>
<dbReference type="Proteomes" id="UP000811899">
    <property type="component" value="Unassembled WGS sequence"/>
</dbReference>
<evidence type="ECO:0000256" key="4">
    <source>
        <dbReference type="ARBA" id="ARBA00022741"/>
    </source>
</evidence>
<evidence type="ECO:0000256" key="2">
    <source>
        <dbReference type="ARBA" id="ARBA00022490"/>
    </source>
</evidence>
<comment type="subcellular location">
    <subcellularLocation>
        <location evidence="8">Cytoplasm</location>
    </subcellularLocation>
</comment>
<proteinExistence type="inferred from homology"/>
<accession>A0AAW4KZW3</accession>
<keyword evidence="6 8" id="KW-0067">ATP-binding</keyword>
<dbReference type="EMBL" id="JAHCVJ010000001">
    <property type="protein sequence ID" value="MBT0663467.1"/>
    <property type="molecule type" value="Genomic_DNA"/>
</dbReference>
<organism evidence="10 11">
    <name type="scientific">Geoanaerobacter pelophilus</name>
    <dbReference type="NCBI Taxonomy" id="60036"/>
    <lineage>
        <taxon>Bacteria</taxon>
        <taxon>Pseudomonadati</taxon>
        <taxon>Thermodesulfobacteriota</taxon>
        <taxon>Desulfuromonadia</taxon>
        <taxon>Geobacterales</taxon>
        <taxon>Geobacteraceae</taxon>
        <taxon>Geoanaerobacter</taxon>
    </lineage>
</organism>
<reference evidence="10 11" key="1">
    <citation type="submission" date="2021-05" db="EMBL/GenBank/DDBJ databases">
        <title>The draft genome of Geobacter pelophilus DSM 12255.</title>
        <authorList>
            <person name="Xu Z."/>
            <person name="Masuda Y."/>
            <person name="Itoh H."/>
            <person name="Senoo K."/>
        </authorList>
    </citation>
    <scope>NUCLEOTIDE SEQUENCE [LARGE SCALE GENOMIC DNA]</scope>
    <source>
        <strain evidence="10 11">DSM 12255</strain>
    </source>
</reference>
<dbReference type="FunFam" id="3.40.50.300:FF:000991">
    <property type="entry name" value="Dephospho-CoA kinase"/>
    <property type="match status" value="1"/>
</dbReference>
<keyword evidence="11" id="KW-1185">Reference proteome</keyword>
<dbReference type="GO" id="GO:0005524">
    <property type="term" value="F:ATP binding"/>
    <property type="evidence" value="ECO:0007669"/>
    <property type="project" value="UniProtKB-UniRule"/>
</dbReference>
<dbReference type="PANTHER" id="PTHR10695:SF46">
    <property type="entry name" value="BIFUNCTIONAL COENZYME A SYNTHASE-RELATED"/>
    <property type="match status" value="1"/>
</dbReference>
<protein>
    <recommendedName>
        <fullName evidence="8 9">Dephospho-CoA kinase</fullName>
        <ecNumber evidence="8 9">2.7.1.24</ecNumber>
    </recommendedName>
    <alternativeName>
        <fullName evidence="8">Dephosphocoenzyme A kinase</fullName>
    </alternativeName>
</protein>
<evidence type="ECO:0000313" key="11">
    <source>
        <dbReference type="Proteomes" id="UP000811899"/>
    </source>
</evidence>
<evidence type="ECO:0000256" key="8">
    <source>
        <dbReference type="HAMAP-Rule" id="MF_00376"/>
    </source>
</evidence>
<evidence type="ECO:0000256" key="6">
    <source>
        <dbReference type="ARBA" id="ARBA00022840"/>
    </source>
</evidence>
<comment type="catalytic activity">
    <reaction evidence="8">
        <text>3'-dephospho-CoA + ATP = ADP + CoA + H(+)</text>
        <dbReference type="Rhea" id="RHEA:18245"/>
        <dbReference type="ChEBI" id="CHEBI:15378"/>
        <dbReference type="ChEBI" id="CHEBI:30616"/>
        <dbReference type="ChEBI" id="CHEBI:57287"/>
        <dbReference type="ChEBI" id="CHEBI:57328"/>
        <dbReference type="ChEBI" id="CHEBI:456216"/>
        <dbReference type="EC" id="2.7.1.24"/>
    </reaction>
</comment>
<evidence type="ECO:0000313" key="10">
    <source>
        <dbReference type="EMBL" id="MBT0663467.1"/>
    </source>
</evidence>
<dbReference type="GO" id="GO:0015937">
    <property type="term" value="P:coenzyme A biosynthetic process"/>
    <property type="evidence" value="ECO:0007669"/>
    <property type="project" value="UniProtKB-UniRule"/>
</dbReference>
<keyword evidence="3 8" id="KW-0808">Transferase</keyword>
<feature type="binding site" evidence="8">
    <location>
        <begin position="11"/>
        <end position="16"/>
    </location>
    <ligand>
        <name>ATP</name>
        <dbReference type="ChEBI" id="CHEBI:30616"/>
    </ligand>
</feature>
<dbReference type="PANTHER" id="PTHR10695">
    <property type="entry name" value="DEPHOSPHO-COA KINASE-RELATED"/>
    <property type="match status" value="1"/>
</dbReference>
<dbReference type="NCBIfam" id="TIGR00152">
    <property type="entry name" value="dephospho-CoA kinase"/>
    <property type="match status" value="1"/>
</dbReference>
<evidence type="ECO:0000256" key="9">
    <source>
        <dbReference type="NCBIfam" id="TIGR00152"/>
    </source>
</evidence>
<keyword evidence="7 8" id="KW-0173">Coenzyme A biosynthesis</keyword>
<dbReference type="EC" id="2.7.1.24" evidence="8 9"/>
<dbReference type="PROSITE" id="PS51219">
    <property type="entry name" value="DPCK"/>
    <property type="match status" value="1"/>
</dbReference>
<comment type="similarity">
    <text evidence="1 8">Belongs to the CoaE family.</text>
</comment>
<dbReference type="AlphaFoldDB" id="A0AAW4KZW3"/>
<comment type="caution">
    <text evidence="10">The sequence shown here is derived from an EMBL/GenBank/DDBJ whole genome shotgun (WGS) entry which is preliminary data.</text>
</comment>
<keyword evidence="5 8" id="KW-0418">Kinase</keyword>
<dbReference type="Gene3D" id="3.40.50.300">
    <property type="entry name" value="P-loop containing nucleotide triphosphate hydrolases"/>
    <property type="match status" value="1"/>
</dbReference>
<dbReference type="CDD" id="cd02022">
    <property type="entry name" value="DPCK"/>
    <property type="match status" value="1"/>
</dbReference>
<evidence type="ECO:0000256" key="1">
    <source>
        <dbReference type="ARBA" id="ARBA00009018"/>
    </source>
</evidence>
<dbReference type="InterPro" id="IPR001977">
    <property type="entry name" value="Depp_CoAkinase"/>
</dbReference>
<dbReference type="HAMAP" id="MF_00376">
    <property type="entry name" value="Dephospho_CoA_kinase"/>
    <property type="match status" value="1"/>
</dbReference>